<reference evidence="1 2" key="1">
    <citation type="submission" date="2020-03" db="EMBL/GenBank/DDBJ databases">
        <title>Whole genome shotgun sequence of Phytohabitans rumicis NBRC 108638.</title>
        <authorList>
            <person name="Komaki H."/>
            <person name="Tamura T."/>
        </authorList>
    </citation>
    <scope>NUCLEOTIDE SEQUENCE [LARGE SCALE GENOMIC DNA]</scope>
    <source>
        <strain evidence="1 2">NBRC 108638</strain>
    </source>
</reference>
<keyword evidence="2" id="KW-1185">Reference proteome</keyword>
<reference evidence="1 2" key="2">
    <citation type="submission" date="2020-03" db="EMBL/GenBank/DDBJ databases">
        <authorList>
            <person name="Ichikawa N."/>
            <person name="Kimura A."/>
            <person name="Kitahashi Y."/>
            <person name="Uohara A."/>
        </authorList>
    </citation>
    <scope>NUCLEOTIDE SEQUENCE [LARGE SCALE GENOMIC DNA]</scope>
    <source>
        <strain evidence="1 2">NBRC 108638</strain>
    </source>
</reference>
<sequence>MGDAVSVVEPGTVVMLKPGQWREHCCGPLAFRLWLRVERCEVESETETKVQGVSLDPDKRFSGAHRMVVTVPTQVLPQAVRSLPASG</sequence>
<dbReference type="RefSeq" id="WP_173078724.1">
    <property type="nucleotide sequence ID" value="NZ_BAABJB010000004.1"/>
</dbReference>
<gene>
    <name evidence="1" type="ORF">Prum_053420</name>
</gene>
<organism evidence="1 2">
    <name type="scientific">Phytohabitans rumicis</name>
    <dbReference type="NCBI Taxonomy" id="1076125"/>
    <lineage>
        <taxon>Bacteria</taxon>
        <taxon>Bacillati</taxon>
        <taxon>Actinomycetota</taxon>
        <taxon>Actinomycetes</taxon>
        <taxon>Micromonosporales</taxon>
        <taxon>Micromonosporaceae</taxon>
    </lineage>
</organism>
<protein>
    <submittedName>
        <fullName evidence="1">Uncharacterized protein</fullName>
    </submittedName>
</protein>
<dbReference type="Proteomes" id="UP000482960">
    <property type="component" value="Unassembled WGS sequence"/>
</dbReference>
<dbReference type="AlphaFoldDB" id="A0A6V8L827"/>
<evidence type="ECO:0000313" key="1">
    <source>
        <dbReference type="EMBL" id="GFJ91700.1"/>
    </source>
</evidence>
<evidence type="ECO:0000313" key="2">
    <source>
        <dbReference type="Proteomes" id="UP000482960"/>
    </source>
</evidence>
<proteinExistence type="predicted"/>
<dbReference type="EMBL" id="BLPG01000001">
    <property type="protein sequence ID" value="GFJ91700.1"/>
    <property type="molecule type" value="Genomic_DNA"/>
</dbReference>
<comment type="caution">
    <text evidence="1">The sequence shown here is derived from an EMBL/GenBank/DDBJ whole genome shotgun (WGS) entry which is preliminary data.</text>
</comment>
<name>A0A6V8L827_9ACTN</name>
<accession>A0A6V8L827</accession>